<evidence type="ECO:0000313" key="1">
    <source>
        <dbReference type="EMBL" id="EPS74413.1"/>
    </source>
</evidence>
<protein>
    <submittedName>
        <fullName evidence="1">Uncharacterized protein</fullName>
    </submittedName>
</protein>
<reference evidence="1 2" key="1">
    <citation type="journal article" date="2013" name="BMC Genomics">
        <title>The miniature genome of a carnivorous plant Genlisea aurea contains a low number of genes and short non-coding sequences.</title>
        <authorList>
            <person name="Leushkin E.V."/>
            <person name="Sutormin R.A."/>
            <person name="Nabieva E.R."/>
            <person name="Penin A.A."/>
            <person name="Kondrashov A.S."/>
            <person name="Logacheva M.D."/>
        </authorList>
    </citation>
    <scope>NUCLEOTIDE SEQUENCE [LARGE SCALE GENOMIC DNA]</scope>
</reference>
<organism evidence="1 2">
    <name type="scientific">Genlisea aurea</name>
    <dbReference type="NCBI Taxonomy" id="192259"/>
    <lineage>
        <taxon>Eukaryota</taxon>
        <taxon>Viridiplantae</taxon>
        <taxon>Streptophyta</taxon>
        <taxon>Embryophyta</taxon>
        <taxon>Tracheophyta</taxon>
        <taxon>Spermatophyta</taxon>
        <taxon>Magnoliopsida</taxon>
        <taxon>eudicotyledons</taxon>
        <taxon>Gunneridae</taxon>
        <taxon>Pentapetalae</taxon>
        <taxon>asterids</taxon>
        <taxon>lamiids</taxon>
        <taxon>Lamiales</taxon>
        <taxon>Lentibulariaceae</taxon>
        <taxon>Genlisea</taxon>
    </lineage>
</organism>
<name>S8EEM5_9LAMI</name>
<evidence type="ECO:0000313" key="2">
    <source>
        <dbReference type="Proteomes" id="UP000015453"/>
    </source>
</evidence>
<comment type="caution">
    <text evidence="1">The sequence shown here is derived from an EMBL/GenBank/DDBJ whole genome shotgun (WGS) entry which is preliminary data.</text>
</comment>
<accession>S8EEM5</accession>
<gene>
    <name evidence="1" type="ORF">M569_00349</name>
</gene>
<sequence>RYNAVADRNYQEPFSVISDRNFGSLMPRERTNDGYPSLNSMALPPISQFKGARINNDHGTELLDQVVSGVVPKIEGLGTHIEELQVLHWNVSNVYMS</sequence>
<dbReference type="AlphaFoldDB" id="S8EEM5"/>
<dbReference type="Proteomes" id="UP000015453">
    <property type="component" value="Unassembled WGS sequence"/>
</dbReference>
<proteinExistence type="predicted"/>
<dbReference type="EMBL" id="AUSU01000078">
    <property type="protein sequence ID" value="EPS74413.1"/>
    <property type="molecule type" value="Genomic_DNA"/>
</dbReference>
<feature type="non-terminal residue" evidence="1">
    <location>
        <position position="1"/>
    </location>
</feature>
<keyword evidence="2" id="KW-1185">Reference proteome</keyword>